<name>A0ABN6VQD7_9BACT</name>
<keyword evidence="1" id="KW-0812">Transmembrane</keyword>
<evidence type="ECO:0000313" key="2">
    <source>
        <dbReference type="EMBL" id="BDV42209.1"/>
    </source>
</evidence>
<dbReference type="EMBL" id="AP027151">
    <property type="protein sequence ID" value="BDV42209.1"/>
    <property type="molecule type" value="Genomic_DNA"/>
</dbReference>
<gene>
    <name evidence="2" type="ORF">GURASL_11320</name>
</gene>
<dbReference type="Proteomes" id="UP001317705">
    <property type="component" value="Chromosome"/>
</dbReference>
<protein>
    <recommendedName>
        <fullName evidence="4">DUF1634 domain-containing protein</fullName>
    </recommendedName>
</protein>
<keyword evidence="1" id="KW-0472">Membrane</keyword>
<dbReference type="Pfam" id="PF07843">
    <property type="entry name" value="DUF1634"/>
    <property type="match status" value="1"/>
</dbReference>
<evidence type="ECO:0000256" key="1">
    <source>
        <dbReference type="SAM" id="Phobius"/>
    </source>
</evidence>
<feature type="transmembrane region" description="Helical" evidence="1">
    <location>
        <begin position="54"/>
        <end position="77"/>
    </location>
</feature>
<dbReference type="RefSeq" id="WP_282002522.1">
    <property type="nucleotide sequence ID" value="NZ_AP027151.1"/>
</dbReference>
<keyword evidence="1" id="KW-1133">Transmembrane helix</keyword>
<reference evidence="2 3" key="1">
    <citation type="submission" date="2022-12" db="EMBL/GenBank/DDBJ databases">
        <title>Polyphasic characterization of Geotalea uranireducens NIT-SL11 newly isolated from a complex of sewage sludge and microbially reduced graphene oxide.</title>
        <authorList>
            <person name="Xie L."/>
            <person name="Yoshida N."/>
            <person name="Meng L."/>
        </authorList>
    </citation>
    <scope>NUCLEOTIDE SEQUENCE [LARGE SCALE GENOMIC DNA]</scope>
    <source>
        <strain evidence="2 3">NIT-SL11</strain>
    </source>
</reference>
<sequence>MVVSESMPQTESKLLSIELILARLLRVGSIIAALLVGAGIAASATGGAALAQRLITAGLLVLLATPIMRVLVAALVFVRQREWHFALFCFVVLCALAAGIILGRGI</sequence>
<dbReference type="InterPro" id="IPR012861">
    <property type="entry name" value="DUF1634"/>
</dbReference>
<organism evidence="2 3">
    <name type="scientific">Geotalea uraniireducens</name>
    <dbReference type="NCBI Taxonomy" id="351604"/>
    <lineage>
        <taxon>Bacteria</taxon>
        <taxon>Pseudomonadati</taxon>
        <taxon>Thermodesulfobacteriota</taxon>
        <taxon>Desulfuromonadia</taxon>
        <taxon>Geobacterales</taxon>
        <taxon>Geobacteraceae</taxon>
        <taxon>Geotalea</taxon>
    </lineage>
</organism>
<feature type="transmembrane region" description="Helical" evidence="1">
    <location>
        <begin position="20"/>
        <end position="42"/>
    </location>
</feature>
<evidence type="ECO:0008006" key="4">
    <source>
        <dbReference type="Google" id="ProtNLM"/>
    </source>
</evidence>
<keyword evidence="3" id="KW-1185">Reference proteome</keyword>
<proteinExistence type="predicted"/>
<feature type="transmembrane region" description="Helical" evidence="1">
    <location>
        <begin position="83"/>
        <end position="103"/>
    </location>
</feature>
<accession>A0ABN6VQD7</accession>
<evidence type="ECO:0000313" key="3">
    <source>
        <dbReference type="Proteomes" id="UP001317705"/>
    </source>
</evidence>